<name>A0AAX0VAW2_LATSK</name>
<dbReference type="EMBL" id="MKGH01000019">
    <property type="protein sequence ID" value="PKX78236.1"/>
    <property type="molecule type" value="Genomic_DNA"/>
</dbReference>
<feature type="compositionally biased region" description="Low complexity" evidence="1">
    <location>
        <begin position="322"/>
        <end position="383"/>
    </location>
</feature>
<evidence type="ECO:0000313" key="3">
    <source>
        <dbReference type="Proteomes" id="UP000234349"/>
    </source>
</evidence>
<organism evidence="2 3">
    <name type="scientific">Latilactobacillus sakei</name>
    <name type="common">Lactobacillus sakei</name>
    <dbReference type="NCBI Taxonomy" id="1599"/>
    <lineage>
        <taxon>Bacteria</taxon>
        <taxon>Bacillati</taxon>
        <taxon>Bacillota</taxon>
        <taxon>Bacilli</taxon>
        <taxon>Lactobacillales</taxon>
        <taxon>Lactobacillaceae</taxon>
        <taxon>Latilactobacillus</taxon>
    </lineage>
</organism>
<dbReference type="Gene3D" id="2.170.120.30">
    <property type="match status" value="1"/>
</dbReference>
<protein>
    <recommendedName>
        <fullName evidence="4">YbbR-like protein</fullName>
    </recommendedName>
</protein>
<proteinExistence type="predicted"/>
<dbReference type="InterPro" id="IPR053154">
    <property type="entry name" value="c-di-AMP_regulator"/>
</dbReference>
<accession>A0AAX0VAW2</accession>
<evidence type="ECO:0000313" key="2">
    <source>
        <dbReference type="EMBL" id="PKX78236.1"/>
    </source>
</evidence>
<dbReference type="AlphaFoldDB" id="A0AAX0VAW2"/>
<dbReference type="Proteomes" id="UP000234349">
    <property type="component" value="Unassembled WGS sequence"/>
</dbReference>
<dbReference type="PANTHER" id="PTHR37804">
    <property type="entry name" value="CDAA REGULATORY PROTEIN CDAR"/>
    <property type="match status" value="1"/>
</dbReference>
<evidence type="ECO:0008006" key="4">
    <source>
        <dbReference type="Google" id="ProtNLM"/>
    </source>
</evidence>
<dbReference type="PANTHER" id="PTHR37804:SF1">
    <property type="entry name" value="CDAA REGULATORY PROTEIN CDAR"/>
    <property type="match status" value="1"/>
</dbReference>
<dbReference type="InterPro" id="IPR012505">
    <property type="entry name" value="YbbR"/>
</dbReference>
<comment type="caution">
    <text evidence="2">The sequence shown here is derived from an EMBL/GenBank/DDBJ whole genome shotgun (WGS) entry which is preliminary data.</text>
</comment>
<evidence type="ECO:0000256" key="1">
    <source>
        <dbReference type="SAM" id="MobiDB-lite"/>
    </source>
</evidence>
<feature type="region of interest" description="Disordered" evidence="1">
    <location>
        <begin position="314"/>
        <end position="383"/>
    </location>
</feature>
<dbReference type="Pfam" id="PF07949">
    <property type="entry name" value="YbbR"/>
    <property type="match status" value="3"/>
</dbReference>
<sequence length="383" mass="41639">MMKNFIEGPWLYRILALFLSLLLFSYVNVDKINTTRQINNNNTQMLATRSETVKVPLQINADTDKYFITGYPQKVKVTLSGPNALITSAVNTLNFRVIGDLTKLGAGTHTVKLTQTGINKDIKVKIEPATIKVKIEHKLTKEFPVQVNVKEENLETGYSIGNPKISQDVVQVSGAKAAVNSVARVVATIDPDKGTKNDINEETLLQAVDRNGKTVNVLISPQTVNIKIAVQMNKKTVPLSLQKTGERSGYEYTLSSETEQVTVYGKKQTLATLTDLPVTIDMADITKDTTRTVTLTLPSGVYDSHPKQVKVNIKVTAPTGMTTSRTETTTQSSSESTTSMSQSQVQSSSSSTISESQTTDNNQSSESSSSSDSSSSTVNTNES</sequence>
<reference evidence="2 3" key="1">
    <citation type="submission" date="2016-09" db="EMBL/GenBank/DDBJ databases">
        <authorList>
            <person name="Inglin R.C."/>
        </authorList>
    </citation>
    <scope>NUCLEOTIDE SEQUENCE [LARGE SCALE GENOMIC DNA]</scope>
    <source>
        <strain evidence="2 3">RI-517</strain>
    </source>
</reference>
<gene>
    <name evidence="2" type="ORF">CUR37_04860</name>
</gene>
<dbReference type="Gene3D" id="2.170.120.40">
    <property type="entry name" value="YbbR-like domain"/>
    <property type="match status" value="2"/>
</dbReference>